<accession>A0ABY5ZUG4</accession>
<proteinExistence type="inferred from homology"/>
<feature type="signal peptide" evidence="2">
    <location>
        <begin position="1"/>
        <end position="25"/>
    </location>
</feature>
<name>A0ABY5ZUG4_9BURK</name>
<keyword evidence="4" id="KW-1185">Reference proteome</keyword>
<evidence type="ECO:0000256" key="2">
    <source>
        <dbReference type="SAM" id="SignalP"/>
    </source>
</evidence>
<dbReference type="RefSeq" id="WP_260718559.1">
    <property type="nucleotide sequence ID" value="NZ_CP104377.1"/>
</dbReference>
<feature type="chain" id="PRO_5047154891" evidence="2">
    <location>
        <begin position="26"/>
        <end position="330"/>
    </location>
</feature>
<evidence type="ECO:0000313" key="4">
    <source>
        <dbReference type="Proteomes" id="UP001058290"/>
    </source>
</evidence>
<dbReference type="Gene3D" id="3.40.190.10">
    <property type="entry name" value="Periplasmic binding protein-like II"/>
    <property type="match status" value="1"/>
</dbReference>
<dbReference type="InterPro" id="IPR005064">
    <property type="entry name" value="BUG"/>
</dbReference>
<evidence type="ECO:0000256" key="1">
    <source>
        <dbReference type="ARBA" id="ARBA00006987"/>
    </source>
</evidence>
<dbReference type="CDD" id="cd13578">
    <property type="entry name" value="PBP2_Bug27"/>
    <property type="match status" value="1"/>
</dbReference>
<dbReference type="Pfam" id="PF03401">
    <property type="entry name" value="TctC"/>
    <property type="match status" value="1"/>
</dbReference>
<keyword evidence="2" id="KW-0732">Signal</keyword>
<dbReference type="PANTHER" id="PTHR42928">
    <property type="entry name" value="TRICARBOXYLATE-BINDING PROTEIN"/>
    <property type="match status" value="1"/>
</dbReference>
<sequence>MQCKKFIAGFALAALAAVAVTGVQADEGPGGYPNKPIRLVVPFLAGGATDQMARGMAQKLAEALGQPVIVDNKAGAGGSIGAEAVANAAKDGYTLLYSTMGVLTINPSLYPNLKYDPATSFAPVGLTHVTANLLVVNPQVPAKSVAELVALARKKPGGLSFSSAGNGTSSHLSGELFKSIAGVDMQHVPYKGSSAGLPDLIAGRIDMTFDTASLFGEYTRSGKLRPLAVTSRERMPAMPEVPAMAETAGFKDYDVSLWLGVLAPAGTSPEIVSYLNRQLVKVMREPSMENSLKPYGIQPLYSSPQEFAKTIAQDRKKWEAVVKSAKVQAD</sequence>
<reference evidence="3" key="1">
    <citation type="submission" date="2022-09" db="EMBL/GenBank/DDBJ databases">
        <title>Bacterial diversity in gut of crayfish and pufferfish.</title>
        <authorList>
            <person name="Huang Y."/>
        </authorList>
    </citation>
    <scope>NUCLEOTIDE SEQUENCE</scope>
    <source>
        <strain evidence="3">PR12</strain>
    </source>
</reference>
<protein>
    <submittedName>
        <fullName evidence="3">Tripartite tricarboxylate transporter substrate binding protein</fullName>
    </submittedName>
</protein>
<comment type="similarity">
    <text evidence="1">Belongs to the UPF0065 (bug) family.</text>
</comment>
<dbReference type="PANTHER" id="PTHR42928:SF5">
    <property type="entry name" value="BLR1237 PROTEIN"/>
    <property type="match status" value="1"/>
</dbReference>
<dbReference type="SUPFAM" id="SSF53850">
    <property type="entry name" value="Periplasmic binding protein-like II"/>
    <property type="match status" value="1"/>
</dbReference>
<organism evidence="3 4">
    <name type="scientific">Comamonas squillarum</name>
    <dbReference type="NCBI Taxonomy" id="2977320"/>
    <lineage>
        <taxon>Bacteria</taxon>
        <taxon>Pseudomonadati</taxon>
        <taxon>Pseudomonadota</taxon>
        <taxon>Betaproteobacteria</taxon>
        <taxon>Burkholderiales</taxon>
        <taxon>Comamonadaceae</taxon>
        <taxon>Comamonas</taxon>
    </lineage>
</organism>
<gene>
    <name evidence="3" type="ORF">N4T19_16590</name>
</gene>
<dbReference type="EMBL" id="CP104377">
    <property type="protein sequence ID" value="UXC17314.1"/>
    <property type="molecule type" value="Genomic_DNA"/>
</dbReference>
<dbReference type="InterPro" id="IPR042100">
    <property type="entry name" value="Bug_dom1"/>
</dbReference>
<dbReference type="Gene3D" id="3.40.190.150">
    <property type="entry name" value="Bordetella uptake gene, domain 1"/>
    <property type="match status" value="1"/>
</dbReference>
<dbReference type="PIRSF" id="PIRSF017082">
    <property type="entry name" value="YflP"/>
    <property type="match status" value="1"/>
</dbReference>
<dbReference type="Proteomes" id="UP001058290">
    <property type="component" value="Chromosome"/>
</dbReference>
<evidence type="ECO:0000313" key="3">
    <source>
        <dbReference type="EMBL" id="UXC17314.1"/>
    </source>
</evidence>